<reference evidence="15" key="2">
    <citation type="submission" date="2025-08" db="UniProtKB">
        <authorList>
            <consortium name="Ensembl"/>
        </authorList>
    </citation>
    <scope>IDENTIFICATION</scope>
</reference>
<evidence type="ECO:0000259" key="13">
    <source>
        <dbReference type="PROSITE" id="PS50237"/>
    </source>
</evidence>
<dbReference type="Pfam" id="PF07738">
    <property type="entry name" value="Sad1_UNC"/>
    <property type="match status" value="1"/>
</dbReference>
<keyword evidence="6 9" id="KW-0833">Ubl conjugation pathway</keyword>
<evidence type="ECO:0000256" key="6">
    <source>
        <dbReference type="ARBA" id="ARBA00022786"/>
    </source>
</evidence>
<dbReference type="Ensembl" id="ENSCSAVT00000011393.1">
    <property type="protein sequence ID" value="ENSCSAVP00000011261.1"/>
    <property type="gene ID" value="ENSCSAVG00000006589.1"/>
</dbReference>
<keyword evidence="11" id="KW-0175">Coiled coil</keyword>
<evidence type="ECO:0000256" key="10">
    <source>
        <dbReference type="RuleBase" id="RU369009"/>
    </source>
</evidence>
<dbReference type="Gene3D" id="1.25.10.10">
    <property type="entry name" value="Leucine-rich Repeat Variant"/>
    <property type="match status" value="1"/>
</dbReference>
<dbReference type="Gene3D" id="1.25.40.20">
    <property type="entry name" value="Ankyrin repeat-containing domain"/>
    <property type="match status" value="1"/>
</dbReference>
<comment type="pathway">
    <text evidence="2 10">Protein modification; protein ubiquitination.</text>
</comment>
<accession>H2Z0Z9</accession>
<evidence type="ECO:0000256" key="8">
    <source>
        <dbReference type="PROSITE-ProRule" id="PRU00023"/>
    </source>
</evidence>
<feature type="active site" description="Glycyl thioester intermediate" evidence="9">
    <location>
        <position position="2601"/>
    </location>
</feature>
<dbReference type="FunFam" id="3.30.2410.10:FF:000007">
    <property type="entry name" value="Putative E3 ubiquitin-protein ligase HECTD1"/>
    <property type="match status" value="1"/>
</dbReference>
<feature type="repeat" description="ANK" evidence="8">
    <location>
        <begin position="373"/>
        <end position="405"/>
    </location>
</feature>
<dbReference type="Gene3D" id="3.30.2160.10">
    <property type="entry name" value="Hect, E3 ligase catalytic domain"/>
    <property type="match status" value="1"/>
</dbReference>
<dbReference type="UniPathway" id="UPA00143"/>
<dbReference type="SUPFAM" id="SSF49785">
    <property type="entry name" value="Galactose-binding domain-like"/>
    <property type="match status" value="1"/>
</dbReference>
<comment type="catalytic activity">
    <reaction evidence="1 10">
        <text>S-ubiquitinyl-[E2 ubiquitin-conjugating enzyme]-L-cysteine + [acceptor protein]-L-lysine = [E2 ubiquitin-conjugating enzyme]-L-cysteine + N(6)-ubiquitinyl-[acceptor protein]-L-lysine.</text>
        <dbReference type="EC" id="2.3.2.26"/>
    </reaction>
</comment>
<dbReference type="PANTHER" id="PTHR45670">
    <property type="entry name" value="E3 UBIQUITIN-PROTEIN LIGASE TRIP12"/>
    <property type="match status" value="1"/>
</dbReference>
<dbReference type="SMART" id="SM00119">
    <property type="entry name" value="HECTc"/>
    <property type="match status" value="1"/>
</dbReference>
<evidence type="ECO:0000313" key="16">
    <source>
        <dbReference type="Proteomes" id="UP000007875"/>
    </source>
</evidence>
<dbReference type="Gene3D" id="3.90.1750.10">
    <property type="entry name" value="Hect, E3 ligase catalytic domains"/>
    <property type="match status" value="2"/>
</dbReference>
<dbReference type="FunFam" id="1.25.10.10:FF:000051">
    <property type="entry name" value="E3 ubiquitin-protein ligase HECTD1 isoform X1"/>
    <property type="match status" value="1"/>
</dbReference>
<evidence type="ECO:0000313" key="15">
    <source>
        <dbReference type="Ensembl" id="ENSCSAVP00000011261.1"/>
    </source>
</evidence>
<feature type="coiled-coil region" evidence="11">
    <location>
        <begin position="442"/>
        <end position="497"/>
    </location>
</feature>
<dbReference type="SUPFAM" id="SSF159034">
    <property type="entry name" value="Mib/herc2 domain-like"/>
    <property type="match status" value="1"/>
</dbReference>
<evidence type="ECO:0000256" key="11">
    <source>
        <dbReference type="SAM" id="Coils"/>
    </source>
</evidence>
<feature type="repeat" description="ANK" evidence="8">
    <location>
        <begin position="404"/>
        <end position="436"/>
    </location>
</feature>
<evidence type="ECO:0000256" key="7">
    <source>
        <dbReference type="ARBA" id="ARBA00023043"/>
    </source>
</evidence>
<dbReference type="Gene3D" id="3.30.2410.10">
    <property type="entry name" value="Hect, E3 ligase catalytic domain"/>
    <property type="match status" value="1"/>
</dbReference>
<feature type="compositionally biased region" description="Polar residues" evidence="12">
    <location>
        <begin position="1506"/>
        <end position="1526"/>
    </location>
</feature>
<dbReference type="InterPro" id="IPR011989">
    <property type="entry name" value="ARM-like"/>
</dbReference>
<dbReference type="PROSITE" id="PS50088">
    <property type="entry name" value="ANK_REPEAT"/>
    <property type="match status" value="2"/>
</dbReference>
<dbReference type="Pfam" id="PF06701">
    <property type="entry name" value="MIB_HERC2"/>
    <property type="match status" value="1"/>
</dbReference>
<dbReference type="GO" id="GO:0070534">
    <property type="term" value="P:protein K63-linked ubiquitination"/>
    <property type="evidence" value="ECO:0007669"/>
    <property type="project" value="TreeGrafter"/>
</dbReference>
<comment type="similarity">
    <text evidence="3 10">Belongs to the UPL family. K-HECT subfamily.</text>
</comment>
<dbReference type="SUPFAM" id="SSF48403">
    <property type="entry name" value="Ankyrin repeat"/>
    <property type="match status" value="1"/>
</dbReference>
<dbReference type="GO" id="GO:0046872">
    <property type="term" value="F:metal ion binding"/>
    <property type="evidence" value="ECO:0007669"/>
    <property type="project" value="InterPro"/>
</dbReference>
<feature type="compositionally biased region" description="Basic residues" evidence="12">
    <location>
        <begin position="1557"/>
        <end position="1568"/>
    </location>
</feature>
<dbReference type="InterPro" id="IPR016024">
    <property type="entry name" value="ARM-type_fold"/>
</dbReference>
<dbReference type="Pfam" id="PF12796">
    <property type="entry name" value="Ank_2"/>
    <property type="match status" value="1"/>
</dbReference>
<keyword evidence="7 8" id="KW-0040">ANK repeat</keyword>
<dbReference type="Proteomes" id="UP000007875">
    <property type="component" value="Unassembled WGS sequence"/>
</dbReference>
<evidence type="ECO:0000256" key="3">
    <source>
        <dbReference type="ARBA" id="ARBA00006331"/>
    </source>
</evidence>
<evidence type="ECO:0000256" key="4">
    <source>
        <dbReference type="ARBA" id="ARBA00022679"/>
    </source>
</evidence>
<evidence type="ECO:0000256" key="9">
    <source>
        <dbReference type="PROSITE-ProRule" id="PRU00104"/>
    </source>
</evidence>
<dbReference type="CDD" id="cd00078">
    <property type="entry name" value="HECTc"/>
    <property type="match status" value="1"/>
</dbReference>
<proteinExistence type="inferred from homology"/>
<comment type="function">
    <text evidence="10">E3 ubiquitin-protein ligase which accepts ubiquitin from an E2 ubiquitin-conjugating enzyme in the form of a thioester and then directly transfers the ubiquitin to targeted substrates.</text>
</comment>
<dbReference type="SMART" id="SM00248">
    <property type="entry name" value="ANK"/>
    <property type="match status" value="3"/>
</dbReference>
<dbReference type="InterPro" id="IPR037252">
    <property type="entry name" value="Mib_Herc2_sf"/>
</dbReference>
<dbReference type="InterPro" id="IPR008979">
    <property type="entry name" value="Galactose-bd-like_sf"/>
</dbReference>
<reference evidence="15" key="3">
    <citation type="submission" date="2025-09" db="UniProtKB">
        <authorList>
            <consortium name="Ensembl"/>
        </authorList>
    </citation>
    <scope>IDENTIFICATION</scope>
</reference>
<dbReference type="InterPro" id="IPR035983">
    <property type="entry name" value="Hect_E3_ubiquitin_ligase"/>
</dbReference>
<keyword evidence="16" id="KW-1185">Reference proteome</keyword>
<feature type="compositionally biased region" description="Basic and acidic residues" evidence="12">
    <location>
        <begin position="1534"/>
        <end position="1545"/>
    </location>
</feature>
<feature type="domain" description="HECT" evidence="13">
    <location>
        <begin position="2237"/>
        <end position="2632"/>
    </location>
</feature>
<reference evidence="16" key="1">
    <citation type="submission" date="2003-08" db="EMBL/GenBank/DDBJ databases">
        <authorList>
            <person name="Birren B."/>
            <person name="Nusbaum C."/>
            <person name="Abebe A."/>
            <person name="Abouelleil A."/>
            <person name="Adekoya E."/>
            <person name="Ait-zahra M."/>
            <person name="Allen N."/>
            <person name="Allen T."/>
            <person name="An P."/>
            <person name="Anderson M."/>
            <person name="Anderson S."/>
            <person name="Arachchi H."/>
            <person name="Armbruster J."/>
            <person name="Bachantsang P."/>
            <person name="Baldwin J."/>
            <person name="Barry A."/>
            <person name="Bayul T."/>
            <person name="Blitshsteyn B."/>
            <person name="Bloom T."/>
            <person name="Blye J."/>
            <person name="Boguslavskiy L."/>
            <person name="Borowsky M."/>
            <person name="Boukhgalter B."/>
            <person name="Brunache A."/>
            <person name="Butler J."/>
            <person name="Calixte N."/>
            <person name="Calvo S."/>
            <person name="Camarata J."/>
            <person name="Campo K."/>
            <person name="Chang J."/>
            <person name="Cheshatsang Y."/>
            <person name="Citroen M."/>
            <person name="Collymore A."/>
            <person name="Considine T."/>
            <person name="Cook A."/>
            <person name="Cooke P."/>
            <person name="Corum B."/>
            <person name="Cuomo C."/>
            <person name="David R."/>
            <person name="Dawoe T."/>
            <person name="Degray S."/>
            <person name="Dodge S."/>
            <person name="Dooley K."/>
            <person name="Dorje P."/>
            <person name="Dorjee K."/>
            <person name="Dorris L."/>
            <person name="Duffey N."/>
            <person name="Dupes A."/>
            <person name="Elkins T."/>
            <person name="Engels R."/>
            <person name="Erickson J."/>
            <person name="Farina A."/>
            <person name="Faro S."/>
            <person name="Ferreira P."/>
            <person name="Fischer H."/>
            <person name="Fitzgerald M."/>
            <person name="Foley K."/>
            <person name="Gage D."/>
            <person name="Galagan J."/>
            <person name="Gearin G."/>
            <person name="Gnerre S."/>
            <person name="Gnirke A."/>
            <person name="Goyette A."/>
            <person name="Graham J."/>
            <person name="Grandbois E."/>
            <person name="Gyaltsen K."/>
            <person name="Hafez N."/>
            <person name="Hagopian D."/>
            <person name="Hagos B."/>
            <person name="Hall J."/>
            <person name="Hatcher B."/>
            <person name="Heller A."/>
            <person name="Higgins H."/>
            <person name="Honan T."/>
            <person name="Horn A."/>
            <person name="Houde N."/>
            <person name="Hughes L."/>
            <person name="Hulme W."/>
            <person name="Husby E."/>
            <person name="Iliev I."/>
            <person name="Jaffe D."/>
            <person name="Jones C."/>
            <person name="Kamal M."/>
            <person name="Kamat A."/>
            <person name="Kamvysselis M."/>
            <person name="Karlsson E."/>
            <person name="Kells C."/>
            <person name="Kieu A."/>
            <person name="Kisner P."/>
            <person name="Kodira C."/>
            <person name="Kulbokas E."/>
            <person name="Labutti K."/>
            <person name="Lama D."/>
            <person name="Landers T."/>
            <person name="Leger J."/>
            <person name="Levine S."/>
            <person name="Lewis D."/>
            <person name="Lewis T."/>
            <person name="Lindblad-toh K."/>
            <person name="Liu X."/>
            <person name="Lokyitsang T."/>
            <person name="Lokyitsang Y."/>
            <person name="Lucien O."/>
            <person name="Lui A."/>
            <person name="Ma L.J."/>
            <person name="Mabbitt R."/>
            <person name="Macdonald J."/>
            <person name="Maclean C."/>
            <person name="Major J."/>
            <person name="Manning J."/>
            <person name="Marabella R."/>
            <person name="Maru K."/>
            <person name="Matthews C."/>
            <person name="Mauceli E."/>
            <person name="Mccarthy M."/>
            <person name="Mcdonough S."/>
            <person name="Mcghee T."/>
            <person name="Meldrim J."/>
            <person name="Meneus L."/>
            <person name="Mesirov J."/>
            <person name="Mihalev A."/>
            <person name="Mihova T."/>
            <person name="Mikkelsen T."/>
            <person name="Mlenga V."/>
            <person name="Moru K."/>
            <person name="Mozes J."/>
            <person name="Mulrain L."/>
            <person name="Munson G."/>
            <person name="Naylor J."/>
            <person name="Newes C."/>
            <person name="Nguyen C."/>
            <person name="Nguyen N."/>
            <person name="Nguyen T."/>
            <person name="Nicol R."/>
            <person name="Nielsen C."/>
            <person name="Nizzari M."/>
            <person name="Norbu C."/>
            <person name="Norbu N."/>
            <person name="O'donnell P."/>
            <person name="Okoawo O."/>
            <person name="O'leary S."/>
            <person name="Omotosho B."/>
            <person name="O'neill K."/>
            <person name="Osman S."/>
            <person name="Parker S."/>
            <person name="Perrin D."/>
            <person name="Phunkhang P."/>
            <person name="Piqani B."/>
            <person name="Purcell S."/>
            <person name="Rachupka T."/>
            <person name="Ramasamy U."/>
            <person name="Rameau R."/>
            <person name="Ray V."/>
            <person name="Raymond C."/>
            <person name="Retta R."/>
            <person name="Richardson S."/>
            <person name="Rise C."/>
            <person name="Rodriguez J."/>
            <person name="Rogers J."/>
            <person name="Rogov P."/>
            <person name="Rutman M."/>
            <person name="Schupbach R."/>
            <person name="Seaman C."/>
            <person name="Settipalli S."/>
            <person name="Sharpe T."/>
            <person name="Sheridan J."/>
            <person name="Sherpa N."/>
            <person name="Shi J."/>
            <person name="Smirnov S."/>
            <person name="Smith C."/>
            <person name="Sougnez C."/>
            <person name="Spencer B."/>
            <person name="Stalker J."/>
            <person name="Stange-thomann N."/>
            <person name="Stavropoulos S."/>
            <person name="Stetson K."/>
            <person name="Stone C."/>
            <person name="Stone S."/>
            <person name="Stubbs M."/>
            <person name="Talamas J."/>
            <person name="Tchuinga P."/>
            <person name="Tenzing P."/>
            <person name="Tesfaye S."/>
            <person name="Theodore J."/>
            <person name="Thoulutsang Y."/>
            <person name="Topham K."/>
            <person name="Towey S."/>
            <person name="Tsamla T."/>
            <person name="Tsomo N."/>
            <person name="Vallee D."/>
            <person name="Vassiliev H."/>
            <person name="Venkataraman V."/>
            <person name="Vinson J."/>
            <person name="Vo A."/>
            <person name="Wade C."/>
            <person name="Wang S."/>
            <person name="Wangchuk T."/>
            <person name="Wangdi T."/>
            <person name="Whittaker C."/>
            <person name="Wilkinson J."/>
            <person name="Wu Y."/>
            <person name="Wyman D."/>
            <person name="Yadav S."/>
            <person name="Yang S."/>
            <person name="Yang X."/>
            <person name="Yeager S."/>
            <person name="Yee E."/>
            <person name="Young G."/>
            <person name="Zainoun J."/>
            <person name="Zembeck L."/>
            <person name="Zimmer A."/>
            <person name="Zody M."/>
            <person name="Lander E."/>
        </authorList>
    </citation>
    <scope>NUCLEOTIDE SEQUENCE [LARGE SCALE GENOMIC DNA]</scope>
</reference>
<organism evidence="15 16">
    <name type="scientific">Ciona savignyi</name>
    <name type="common">Pacific transparent sea squirt</name>
    <dbReference type="NCBI Taxonomy" id="51511"/>
    <lineage>
        <taxon>Eukaryota</taxon>
        <taxon>Metazoa</taxon>
        <taxon>Chordata</taxon>
        <taxon>Tunicata</taxon>
        <taxon>Ascidiacea</taxon>
        <taxon>Phlebobranchia</taxon>
        <taxon>Cionidae</taxon>
        <taxon>Ciona</taxon>
    </lineage>
</organism>
<feature type="region of interest" description="Disordered" evidence="12">
    <location>
        <begin position="1506"/>
        <end position="1596"/>
    </location>
</feature>
<dbReference type="InterPro" id="IPR012919">
    <property type="entry name" value="SUN_dom"/>
</dbReference>
<dbReference type="Pfam" id="PF00632">
    <property type="entry name" value="HECT"/>
    <property type="match status" value="1"/>
</dbReference>
<dbReference type="Gene3D" id="2.60.120.260">
    <property type="entry name" value="Galactose-binding domain-like"/>
    <property type="match status" value="1"/>
</dbReference>
<dbReference type="InterPro" id="IPR000569">
    <property type="entry name" value="HECT_dom"/>
</dbReference>
<evidence type="ECO:0000256" key="12">
    <source>
        <dbReference type="SAM" id="MobiDB-lite"/>
    </source>
</evidence>
<dbReference type="Gene3D" id="2.30.30.40">
    <property type="entry name" value="SH3 Domains"/>
    <property type="match status" value="1"/>
</dbReference>
<keyword evidence="4 10" id="KW-0808">Transferase</keyword>
<evidence type="ECO:0000256" key="2">
    <source>
        <dbReference type="ARBA" id="ARBA00004906"/>
    </source>
</evidence>
<dbReference type="PROSITE" id="PS50297">
    <property type="entry name" value="ANK_REP_REGION"/>
    <property type="match status" value="1"/>
</dbReference>
<dbReference type="GO" id="GO:0043161">
    <property type="term" value="P:proteasome-mediated ubiquitin-dependent protein catabolic process"/>
    <property type="evidence" value="ECO:0007669"/>
    <property type="project" value="TreeGrafter"/>
</dbReference>
<dbReference type="InterPro" id="IPR036770">
    <property type="entry name" value="Ankyrin_rpt-contain_sf"/>
</dbReference>
<dbReference type="SUPFAM" id="SSF48371">
    <property type="entry name" value="ARM repeat"/>
    <property type="match status" value="1"/>
</dbReference>
<dbReference type="GeneTree" id="ENSGT00940000156572"/>
<feature type="compositionally biased region" description="Low complexity" evidence="12">
    <location>
        <begin position="1585"/>
        <end position="1596"/>
    </location>
</feature>
<dbReference type="PANTHER" id="PTHR45670:SF1">
    <property type="entry name" value="E3 UBIQUITIN-PROTEIN LIGASE HECTD1"/>
    <property type="match status" value="1"/>
</dbReference>
<feature type="domain" description="MIB/HERC2" evidence="14">
    <location>
        <begin position="1377"/>
        <end position="1447"/>
    </location>
</feature>
<dbReference type="SUPFAM" id="SSF56204">
    <property type="entry name" value="Hect, E3 ligase catalytic domain"/>
    <property type="match status" value="1"/>
</dbReference>
<dbReference type="InterPro" id="IPR010606">
    <property type="entry name" value="Mib_Herc2"/>
</dbReference>
<protein>
    <recommendedName>
        <fullName evidence="10">E3 ubiquitin-protein ligase</fullName>
        <ecNumber evidence="10">2.3.2.26</ecNumber>
    </recommendedName>
</protein>
<dbReference type="InterPro" id="IPR002110">
    <property type="entry name" value="Ankyrin_rpt"/>
</dbReference>
<dbReference type="InterPro" id="IPR045322">
    <property type="entry name" value="HECTD1/TRIP12-like"/>
</dbReference>
<dbReference type="GO" id="GO:0016607">
    <property type="term" value="C:nuclear speck"/>
    <property type="evidence" value="ECO:0007669"/>
    <property type="project" value="TreeGrafter"/>
</dbReference>
<evidence type="ECO:0000259" key="14">
    <source>
        <dbReference type="PROSITE" id="PS51416"/>
    </source>
</evidence>
<dbReference type="PROSITE" id="PS51416">
    <property type="entry name" value="MIB_HERC2"/>
    <property type="match status" value="1"/>
</dbReference>
<name>H2Z0Z9_CIOSA</name>
<keyword evidence="5" id="KW-0677">Repeat</keyword>
<sequence length="2632" mass="293562">MADVDPDTLLEWLQTGVGQERDMQLIALEQLCMLLLMSDNVDRCFEMCPPRSFLPALCKIFLDETAPDNVVEVAARAMTYYLDVSAECTRRIVAVDGAVKAICNRLSLRLLDDRTNKDLSEQCVKVLEFICTREPGAVFEAGGLSSVMKFICNCGSIIHKDTLHSSMFVVSRLCGKMEVASESLPECIQSLSSLLHYDDAHVADSALRCFSSLADRFTRKGVNPEPLDAYGLTDELIKRLGNLQSGGTPGATPDSKANFGITTVVNLLCTLCRGSSEITHKVLGSDLTKAIEDAMKGDERCCLDTMRICDLLLILLFEGRQAIPKHYVGLRMENLDGDRSHRQLIDCIRSKDTEALIDAVESGVYDVNFMDDVGQTLLNWAAAFGTQEMVDFLCDRGADVNKGQRSSSLHYAACFGRPSVVKSLLLHSANTSLHDEEGKTALEKARERNDEGHKEVVKLLEDPETWIASEEAVKKKQVMLQEQSKDADKRLKDEEKNQTFIISLRRLLPLFLDTYQGAVYPTVAQSSMSLLHKTVKYVSEQQLADVARTQQNIPEKFANVVSTAFDQEDNDEVHLTALEIVQSLMDKCYDLFASSLNHDWIADKIRDLHAPGEDKKEEGAIGGEIKIKQEGIQLWCQECNNNCLALKICTPGVKHNDMQLKSNTQPYKHAYFVTTLHPGKKQQFAPNSNINTTDLIHLLSCGSSRAGAKLDSLAVSSSVEDATAMKPGSLYSWKKTWTFARGKGCLYLWSSATAIELSHGSNGWFRYILDGKLSTMYSSGSPEGGTDSSESRSEFLDKLQRSFMEASTTEGLASNLPRCSRKPGSLKLAAGNCVTHSATRRTNCWSLTQMDSRWATILKKDLSGFLFESNRGTRHAFTPESLLSMDFLNRSADKKPAQPTRNKEEELKDKIRKLSRVLYEDYFTSKHQALKSVVNDLKILAQDIEQCTSVGTESSEQNNMFETSLTKLRTLLRDDKCVSAFDLYNSGLIQSLLKALDQSEKSRRSLLTRVEAFKTTFCESNNPTVRLLVKKLISVLESIERFPVQLYDSPTSFNRGIHLLSRKFSFKMDYQCCTTDSSLVDYTGRTLKMETLSSVDDLEQYVLKMASKQWYDHEASTHAYVLQAKQGEITFNYSGDFDENGIVYWIGTNAKNESDWTNPASHGLVHVTSSDEGGLPYGKLADILSRDSISCNCHTSDDEKAWLAIDFGLHIIPTMYTLRHSRGYSRSALRNWLFQASNDGQTWTTLITHRNDKSLNQPGSTASWPVSPESDETKGWRHFRIQQNGKNSSRHMTYLSISGFEIYGKVTGVSDEAPGAAYKKERKTLKAQVTFCSNIQFKLVFFMSKVSTLLLYKEFNCDSIKVHVIITELLIRILIRINGCHDKQMVPGARVVRGVDWKWRNQDSRGLGTVNSAIHNGWVDVTWDNGISNLYRMGAEDKFDVKLAPPRDDKLPSDPNSNIFSRRGVLSSLIRSNSVKTCKGTLPVMVNFSEIYISYTFSLRNSEASSVSRSRYNVSHKSYSQNSNEVGRNARNRARSDSDDSDHQKSQRSVLSMMRAFHTRKEGKKSQKGSKNAPDTGKSEGGGVRSESASSSSSYGDEVLYLDEDIEEEKKQERSCAPELDGRTCRLGVYKSTPAPSLVQRRIRKLLNEKFKCKSFPLKYVYSILTIYATNVFKSNKYIYRRLQPTKLQSRNRNRNLQSQEHCPMCGELNDLSAHTVDYIVSSVTSSSSESLRNDPLTEIDVLNLLVHGQQPPPEERKIASSDATQKSASLESVAGEVDKCVVSVYIYMQGQLIHIPKFSIHNKPIPTQVSASVSVPNLSSSECASRMMESFVRSITRAPAILNVNDLSNIEEGSTGMGLGRDSTDAITYNSDPPLPGPLTTAQSVPNLSAPVTVASSFSSPSIVGSNSVLQAITQALATNGNHDSETGFSNKSSNSTSWDDDHVIKRNFPALIPAFDPRPGRLNLPQTVDLTIPAPGTDSKASTKALAPDQPRKVYFYLKGTNMAGEAVQIPLEKGRTMLDCVQQLVLNPCSSTKSSNLRKLWEAQYTIVYSETELDTNKVRLHLITLTSSTICTKEVHDLLELLRCLQQNYCYDAGLTADDLLCKKLSTKLYQQIEDVVCLACHALPEWCNGMMKRYPFLFNFDVRNKFFSSTAFGPARSVVWMQNTSSSQFDRSGGSRNLGMSAVASLARRDDPTGLHDLIQLGRLRHERVKVPRDDATLLDWAVNVLDVHAEKKSILEVEFMGEEGTGLGPTLEFYSLVAAELQRKDLAMWLVDDNFTHKPRDVSFESVDEKKSDHYVQRPGGLFPAPLPQDNIDEVVGLFGFLGTLLAKCLQDSRLIDLPLSTSFIKLICRESPICPQSQVGICLTHDLVSIDPARHTFLAKLVALSDERDEIMNNGSLSDAEKTHKVEGLLLDYNGTKCKVEDLGLTLQFLPTSSVYKFTSYPLVEGGERVDLTLQNARQYVDLTINFYFELGLRKQMAAFRDGFNRVFPITNLLSFTKDELHLKLCGDQTPQWTRDDVIAYTEPKLGFTKDSTGFLHFVNVMCDLSGSERKSFLQFATGCSSLPPGGLANLSPHLTIVKKVDSGDGSYPSVNTCVHYLKLPDYSSEAILKERLLAATREKGFHLN</sequence>
<dbReference type="GO" id="GO:0061630">
    <property type="term" value="F:ubiquitin protein ligase activity"/>
    <property type="evidence" value="ECO:0007669"/>
    <property type="project" value="UniProtKB-UniRule"/>
</dbReference>
<dbReference type="EC" id="2.3.2.26" evidence="10"/>
<evidence type="ECO:0000256" key="5">
    <source>
        <dbReference type="ARBA" id="ARBA00022737"/>
    </source>
</evidence>
<evidence type="ECO:0000256" key="1">
    <source>
        <dbReference type="ARBA" id="ARBA00000885"/>
    </source>
</evidence>
<dbReference type="PROSITE" id="PS50237">
    <property type="entry name" value="HECT"/>
    <property type="match status" value="1"/>
</dbReference>